<evidence type="ECO:0000256" key="3">
    <source>
        <dbReference type="PROSITE-ProRule" id="PRU00284"/>
    </source>
</evidence>
<dbReference type="SUPFAM" id="SSF58104">
    <property type="entry name" value="Methyl-accepting chemotaxis protein (MCP) signaling domain"/>
    <property type="match status" value="1"/>
</dbReference>
<dbReference type="RefSeq" id="WP_209592444.1">
    <property type="nucleotide sequence ID" value="NZ_JAGJCF010000001.1"/>
</dbReference>
<keyword evidence="1" id="KW-0145">Chemotaxis</keyword>
<dbReference type="PROSITE" id="PS50206">
    <property type="entry name" value="RHODANESE_3"/>
    <property type="match status" value="1"/>
</dbReference>
<dbReference type="SMART" id="SM00283">
    <property type="entry name" value="MA"/>
    <property type="match status" value="1"/>
</dbReference>
<evidence type="ECO:0000259" key="8">
    <source>
        <dbReference type="PROSITE" id="PS50885"/>
    </source>
</evidence>
<feature type="transmembrane region" description="Helical" evidence="5">
    <location>
        <begin position="310"/>
        <end position="332"/>
    </location>
</feature>
<dbReference type="SUPFAM" id="SSF158472">
    <property type="entry name" value="HAMP domain-like"/>
    <property type="match status" value="1"/>
</dbReference>
<feature type="domain" description="Methyl-accepting transducer" evidence="6">
    <location>
        <begin position="472"/>
        <end position="701"/>
    </location>
</feature>
<dbReference type="InterPro" id="IPR013587">
    <property type="entry name" value="Nitrate/nitrite_sensing"/>
</dbReference>
<dbReference type="PRINTS" id="PR00260">
    <property type="entry name" value="CHEMTRNSDUCR"/>
</dbReference>
<evidence type="ECO:0000256" key="4">
    <source>
        <dbReference type="SAM" id="Coils"/>
    </source>
</evidence>
<dbReference type="InterPro" id="IPR001763">
    <property type="entry name" value="Rhodanese-like_dom"/>
</dbReference>
<keyword evidence="4" id="KW-0175">Coiled coil</keyword>
<feature type="domain" description="Rhodanese" evidence="7">
    <location>
        <begin position="198"/>
        <end position="230"/>
    </location>
</feature>
<feature type="coiled-coil region" evidence="4">
    <location>
        <begin position="379"/>
        <end position="406"/>
    </location>
</feature>
<keyword evidence="5" id="KW-1133">Transmembrane helix</keyword>
<gene>
    <name evidence="9" type="ORF">J6595_00335</name>
</gene>
<dbReference type="Pfam" id="PF00015">
    <property type="entry name" value="MCPsignal"/>
    <property type="match status" value="1"/>
</dbReference>
<feature type="domain" description="HAMP" evidence="8">
    <location>
        <begin position="333"/>
        <end position="386"/>
    </location>
</feature>
<dbReference type="Proteomes" id="UP000678276">
    <property type="component" value="Unassembled WGS sequence"/>
</dbReference>
<keyword evidence="3" id="KW-0807">Transducer</keyword>
<evidence type="ECO:0000259" key="6">
    <source>
        <dbReference type="PROSITE" id="PS50111"/>
    </source>
</evidence>
<keyword evidence="5" id="KW-0472">Membrane</keyword>
<keyword evidence="5" id="KW-0812">Transmembrane</keyword>
<dbReference type="CDD" id="cd11386">
    <property type="entry name" value="MCP_signal"/>
    <property type="match status" value="1"/>
</dbReference>
<dbReference type="PANTHER" id="PTHR43531">
    <property type="entry name" value="PROTEIN ICFG"/>
    <property type="match status" value="1"/>
</dbReference>
<dbReference type="Gene3D" id="1.10.287.950">
    <property type="entry name" value="Methyl-accepting chemotaxis protein"/>
    <property type="match status" value="1"/>
</dbReference>
<dbReference type="PROSITE" id="PS50885">
    <property type="entry name" value="HAMP"/>
    <property type="match status" value="2"/>
</dbReference>
<accession>A0ABS4BBB1</accession>
<evidence type="ECO:0000259" key="7">
    <source>
        <dbReference type="PROSITE" id="PS50206"/>
    </source>
</evidence>
<organism evidence="9 10">
    <name type="scientific">Jiella mangrovi</name>
    <dbReference type="NCBI Taxonomy" id="2821407"/>
    <lineage>
        <taxon>Bacteria</taxon>
        <taxon>Pseudomonadati</taxon>
        <taxon>Pseudomonadota</taxon>
        <taxon>Alphaproteobacteria</taxon>
        <taxon>Hyphomicrobiales</taxon>
        <taxon>Aurantimonadaceae</taxon>
        <taxon>Jiella</taxon>
    </lineage>
</organism>
<keyword evidence="10" id="KW-1185">Reference proteome</keyword>
<feature type="domain" description="HAMP" evidence="8">
    <location>
        <begin position="415"/>
        <end position="467"/>
    </location>
</feature>
<proteinExistence type="inferred from homology"/>
<evidence type="ECO:0000256" key="2">
    <source>
        <dbReference type="ARBA" id="ARBA00029447"/>
    </source>
</evidence>
<dbReference type="PROSITE" id="PS50111">
    <property type="entry name" value="CHEMOTAXIS_TRANSDUC_2"/>
    <property type="match status" value="1"/>
</dbReference>
<comment type="similarity">
    <text evidence="2">Belongs to the methyl-accepting chemotaxis (MCP) protein family.</text>
</comment>
<comment type="caution">
    <text evidence="9">The sequence shown here is derived from an EMBL/GenBank/DDBJ whole genome shotgun (WGS) entry which is preliminary data.</text>
</comment>
<dbReference type="Pfam" id="PF08376">
    <property type="entry name" value="NIT"/>
    <property type="match status" value="1"/>
</dbReference>
<dbReference type="PANTHER" id="PTHR43531:SF11">
    <property type="entry name" value="METHYL-ACCEPTING CHEMOTAXIS PROTEIN 3"/>
    <property type="match status" value="1"/>
</dbReference>
<name>A0ABS4BBB1_9HYPH</name>
<dbReference type="SMART" id="SM00304">
    <property type="entry name" value="HAMP"/>
    <property type="match status" value="2"/>
</dbReference>
<dbReference type="Pfam" id="PF00672">
    <property type="entry name" value="HAMP"/>
    <property type="match status" value="1"/>
</dbReference>
<dbReference type="EMBL" id="JAGJCF010000001">
    <property type="protein sequence ID" value="MBP0614034.1"/>
    <property type="molecule type" value="Genomic_DNA"/>
</dbReference>
<evidence type="ECO:0000256" key="5">
    <source>
        <dbReference type="SAM" id="Phobius"/>
    </source>
</evidence>
<dbReference type="InterPro" id="IPR003660">
    <property type="entry name" value="HAMP_dom"/>
</dbReference>
<protein>
    <submittedName>
        <fullName evidence="9">Nitrate- and nitrite sensing domain-containing protein</fullName>
    </submittedName>
</protein>
<dbReference type="Gene3D" id="6.10.340.10">
    <property type="match status" value="1"/>
</dbReference>
<sequence length="728" mass="77698">MQLNRFSITKRLVAALVLPFLLIGALGGHEISEFYEDYRTMSGVVVTGSDLDVIGGLVHGLQVERGTSSGFLGSRGTKMQEKMLGARAKVDAALAGFKADELGTASAGGGDLASYRQSVIDALGRLSAVRQAVSALSMPRETAFDYYNATIASLTALMNAMSKSEDGMTVADLVIAYNNLVAAKDIAGRERGEGAGIIASGRLSQVGFERFRELSGGFDAYLSRFIAMEPMGREASLRQRLDDAGLPTVRQMSARILHDGVGGDLSDLNAAEWFDLTTRVIEEMAKIEKETIGQIQALAKAESAQTWTNFVLLLALVVGTTLAVILASIVIARSITRPLNALIGCMKRLAEGEVDMSGVDTSGQDEVARMARAVSAFAVVTEDNAKKKLEEDRQNLEERQAQQAMVDAERARTADEMETAMVAVGGALKRLAAGDVAYRIETALPGEFDNLRRDYNESVHMLEETIATVKSVAESVERGVSELRVASDDLARRTEQQAASLETTSASMSEVSMTVNSTARRASTAGQYVTETADFTRSSGQLVDESVSVMSKIADSSKEISQIVSVIDEIAFQTNLLALNAGVEAARAGEAGKGFAVVAQEVRELAQRSSQAAQEIRGLIDRSVSSLENGVSLFERTGGALGTILEKVETIRVEVTAIVEAAREQADQVGHVNDTLSQMDTTTQRNAALVEQATAATHGLASEASALASQIAVFTLEEPQRRQMARAA</sequence>
<evidence type="ECO:0000256" key="1">
    <source>
        <dbReference type="ARBA" id="ARBA00022500"/>
    </source>
</evidence>
<evidence type="ECO:0000313" key="10">
    <source>
        <dbReference type="Proteomes" id="UP000678276"/>
    </source>
</evidence>
<dbReference type="InterPro" id="IPR051310">
    <property type="entry name" value="MCP_chemotaxis"/>
</dbReference>
<reference evidence="9 10" key="1">
    <citation type="submission" date="2021-04" db="EMBL/GenBank/DDBJ databases">
        <title>Whole genome sequence of Jiella sp. KSK16Y-1.</title>
        <authorList>
            <person name="Tuo L."/>
        </authorList>
    </citation>
    <scope>NUCLEOTIDE SEQUENCE [LARGE SCALE GENOMIC DNA]</scope>
    <source>
        <strain evidence="9 10">KSK16Y-1</strain>
    </source>
</reference>
<evidence type="ECO:0000313" key="9">
    <source>
        <dbReference type="EMBL" id="MBP0614034.1"/>
    </source>
</evidence>
<dbReference type="InterPro" id="IPR004090">
    <property type="entry name" value="Chemotax_Me-accpt_rcpt"/>
</dbReference>
<dbReference type="InterPro" id="IPR004089">
    <property type="entry name" value="MCPsignal_dom"/>
</dbReference>